<gene>
    <name evidence="3" type="ORF">F6X54_05740</name>
</gene>
<accession>A0ABQ6ULC3</accession>
<keyword evidence="1" id="KW-1133">Transmembrane helix</keyword>
<name>A0ABQ6ULC3_9ACTN</name>
<keyword evidence="1" id="KW-0472">Membrane</keyword>
<proteinExistence type="predicted"/>
<evidence type="ECO:0000313" key="4">
    <source>
        <dbReference type="Proteomes" id="UP000471364"/>
    </source>
</evidence>
<dbReference type="RefSeq" id="WP_145752118.1">
    <property type="nucleotide sequence ID" value="NZ_CP084582.1"/>
</dbReference>
<evidence type="ECO:0000259" key="2">
    <source>
        <dbReference type="Pfam" id="PF09851"/>
    </source>
</evidence>
<evidence type="ECO:0000256" key="1">
    <source>
        <dbReference type="SAM" id="Phobius"/>
    </source>
</evidence>
<protein>
    <submittedName>
        <fullName evidence="3">SHOCT domain-containing protein</fullName>
    </submittedName>
</protein>
<reference evidence="3 4" key="1">
    <citation type="submission" date="2019-09" db="EMBL/GenBank/DDBJ databases">
        <title>High taxonomic diversity of Micromonospora strains isolated from Medicago sativa nodules in different geographical locations.</title>
        <authorList>
            <person name="Martinez-Hidalgo P."/>
            <person name="Flores-Felix J.D."/>
            <person name="Velazquez E."/>
            <person name="Brau L."/>
            <person name="Trujillo M.E."/>
            <person name="Martinez-Molina E."/>
        </authorList>
    </citation>
    <scope>NUCLEOTIDE SEQUENCE [LARGE SCALE GENOMIC DNA]</scope>
    <source>
        <strain evidence="3 4">ALFB5</strain>
    </source>
</reference>
<dbReference type="Pfam" id="PF09851">
    <property type="entry name" value="SHOCT"/>
    <property type="match status" value="1"/>
</dbReference>
<evidence type="ECO:0000313" key="3">
    <source>
        <dbReference type="EMBL" id="KAB1117941.1"/>
    </source>
</evidence>
<dbReference type="Proteomes" id="UP000471364">
    <property type="component" value="Unassembled WGS sequence"/>
</dbReference>
<keyword evidence="1" id="KW-0812">Transmembrane</keyword>
<keyword evidence="4" id="KW-1185">Reference proteome</keyword>
<comment type="caution">
    <text evidence="3">The sequence shown here is derived from an EMBL/GenBank/DDBJ whole genome shotgun (WGS) entry which is preliminary data.</text>
</comment>
<organism evidence="3 4">
    <name type="scientific">Micromonospora aurantiaca</name>
    <name type="common">nom. illeg.</name>
    <dbReference type="NCBI Taxonomy" id="47850"/>
    <lineage>
        <taxon>Bacteria</taxon>
        <taxon>Bacillati</taxon>
        <taxon>Actinomycetota</taxon>
        <taxon>Actinomycetes</taxon>
        <taxon>Micromonosporales</taxon>
        <taxon>Micromonosporaceae</taxon>
        <taxon>Micromonospora</taxon>
    </lineage>
</organism>
<feature type="transmembrane region" description="Helical" evidence="1">
    <location>
        <begin position="12"/>
        <end position="33"/>
    </location>
</feature>
<dbReference type="EMBL" id="WAAR01000016">
    <property type="protein sequence ID" value="KAB1117941.1"/>
    <property type="molecule type" value="Genomic_DNA"/>
</dbReference>
<dbReference type="InterPro" id="IPR018649">
    <property type="entry name" value="SHOCT"/>
</dbReference>
<feature type="domain" description="SHOCT" evidence="2">
    <location>
        <begin position="47"/>
        <end position="71"/>
    </location>
</feature>
<sequence length="75" mass="8303">MGPWGVGIGWTWLWWLLLLVGVAAMVAGLALAARSPSGEATGRGATAREILDVRFARGEIGEEEYRQRRREPDEH</sequence>